<reference evidence="2" key="1">
    <citation type="submission" date="2023-01" db="EMBL/GenBank/DDBJ databases">
        <title>The diversity of Class Acidimicrobiia in South China Sea sediment environments and the proposal of Iamia marina sp. nov., a novel species of the genus Iamia.</title>
        <authorList>
            <person name="He Y."/>
            <person name="Tian X."/>
        </authorList>
    </citation>
    <scope>NUCLEOTIDE SEQUENCE</scope>
    <source>
        <strain evidence="2">DSM 19957</strain>
    </source>
</reference>
<feature type="domain" description="Luciferase-like" evidence="1">
    <location>
        <begin position="10"/>
        <end position="235"/>
    </location>
</feature>
<dbReference type="SUPFAM" id="SSF51679">
    <property type="entry name" value="Bacterial luciferase-like"/>
    <property type="match status" value="1"/>
</dbReference>
<accession>A0AAE9Y778</accession>
<protein>
    <submittedName>
        <fullName evidence="2">TIGR03619 family F420-dependent LLM class oxidoreductase</fullName>
        <ecNumber evidence="2">1.-.-.-</ecNumber>
    </submittedName>
</protein>
<proteinExistence type="predicted"/>
<name>A0AAE9Y778_9ACTN</name>
<dbReference type="EMBL" id="CP116942">
    <property type="protein sequence ID" value="WCO65579.1"/>
    <property type="molecule type" value="Genomic_DNA"/>
</dbReference>
<dbReference type="KEGG" id="ima:PO878_13830"/>
<dbReference type="PANTHER" id="PTHR30011:SF32">
    <property type="entry name" value="CONSERVED PROTEIN"/>
    <property type="match status" value="1"/>
</dbReference>
<dbReference type="Pfam" id="PF00296">
    <property type="entry name" value="Bac_luciferase"/>
    <property type="match status" value="1"/>
</dbReference>
<dbReference type="InterPro" id="IPR011251">
    <property type="entry name" value="Luciferase-like_dom"/>
</dbReference>
<keyword evidence="3" id="KW-1185">Reference proteome</keyword>
<dbReference type="EC" id="1.-.-.-" evidence="2"/>
<dbReference type="InterPro" id="IPR036661">
    <property type="entry name" value="Luciferase-like_sf"/>
</dbReference>
<dbReference type="RefSeq" id="WP_272735106.1">
    <property type="nucleotide sequence ID" value="NZ_CP116942.1"/>
</dbReference>
<evidence type="ECO:0000313" key="3">
    <source>
        <dbReference type="Proteomes" id="UP001216390"/>
    </source>
</evidence>
<dbReference type="PANTHER" id="PTHR30011">
    <property type="entry name" value="ALKANESULFONATE MONOOXYGENASE-RELATED"/>
    <property type="match status" value="1"/>
</dbReference>
<evidence type="ECO:0000313" key="2">
    <source>
        <dbReference type="EMBL" id="WCO65579.1"/>
    </source>
</evidence>
<dbReference type="GO" id="GO:0016705">
    <property type="term" value="F:oxidoreductase activity, acting on paired donors, with incorporation or reduction of molecular oxygen"/>
    <property type="evidence" value="ECO:0007669"/>
    <property type="project" value="InterPro"/>
</dbReference>
<evidence type="ECO:0000259" key="1">
    <source>
        <dbReference type="Pfam" id="PF00296"/>
    </source>
</evidence>
<dbReference type="AlphaFoldDB" id="A0AAE9Y778"/>
<organism evidence="2 3">
    <name type="scientific">Iamia majanohamensis</name>
    <dbReference type="NCBI Taxonomy" id="467976"/>
    <lineage>
        <taxon>Bacteria</taxon>
        <taxon>Bacillati</taxon>
        <taxon>Actinomycetota</taxon>
        <taxon>Acidimicrobiia</taxon>
        <taxon>Acidimicrobiales</taxon>
        <taxon>Iamiaceae</taxon>
        <taxon>Iamia</taxon>
    </lineage>
</organism>
<dbReference type="Proteomes" id="UP001216390">
    <property type="component" value="Chromosome"/>
</dbReference>
<dbReference type="InterPro" id="IPR019921">
    <property type="entry name" value="Lucif-like_OxRdtase_Rv2161c"/>
</dbReference>
<keyword evidence="2" id="KW-0560">Oxidoreductase</keyword>
<gene>
    <name evidence="2" type="ORF">PO878_13830</name>
</gene>
<dbReference type="Gene3D" id="3.20.20.30">
    <property type="entry name" value="Luciferase-like domain"/>
    <property type="match status" value="1"/>
</dbReference>
<dbReference type="NCBIfam" id="TIGR03619">
    <property type="entry name" value="F420_Rv2161c"/>
    <property type="match status" value="1"/>
</dbReference>
<sequence length="296" mass="32518">MRFTIGMAYGPPEHYVPVARAADALGYWGIACSDHVLNLETLSTPYPYTEDGERRWPLMTPWLDPWVAIGAMGSATERLRFTTNVYVLPMRNPFTVAKMVSTASVLTGGRVALGVGMGWCEEEFDLLEQPFRKRGRRADEALELIAKAWTGEMVEHHGEFYDVPHFEMNPPPPGPVPVFVGGLSEPALRRAARHDGWISDLASTEETAASCRRLAELREEAGRADAPFTVMASLNDAADAEGFARAGEVGVTDILTMPWAYYHGFTDDLEAKVDGLERFAAEVLSAFPDPHAPSSS</sequence>
<dbReference type="InterPro" id="IPR051260">
    <property type="entry name" value="Diverse_substr_monoxygenases"/>
</dbReference>